<dbReference type="SUPFAM" id="SSF56752">
    <property type="entry name" value="D-aminoacid aminotransferase-like PLP-dependent enzymes"/>
    <property type="match status" value="1"/>
</dbReference>
<evidence type="ECO:0008006" key="3">
    <source>
        <dbReference type="Google" id="ProtNLM"/>
    </source>
</evidence>
<sequence>MSLFFETVKYQKGEFFLMDYHSERLNRTRFEKLGLSNSINPTDFPEKLPEGDGLYRCRIDYDKNITKVTFTPYQPAVHQKVLLKDCGNYNYSYKYTDRTFLNDAVAETEADDVIFLKEGMLTDATYANLAFFDGVNWFTPKSYLLNGVKRQFLIDSGFLKVKEISKSDLTQYRKIAFINAMRDFELVYTFSFQNDEIHLILEQ</sequence>
<dbReference type="EMBL" id="CP029480">
    <property type="protein sequence ID" value="AWW00583.1"/>
    <property type="molecule type" value="Genomic_DNA"/>
</dbReference>
<dbReference type="InterPro" id="IPR043131">
    <property type="entry name" value="BCAT-like_N"/>
</dbReference>
<dbReference type="OrthoDB" id="1148709at2"/>
<keyword evidence="2" id="KW-1185">Reference proteome</keyword>
<gene>
    <name evidence="1" type="ORF">DJ013_21295</name>
</gene>
<dbReference type="Proteomes" id="UP000249873">
    <property type="component" value="Chromosome"/>
</dbReference>
<accession>A0A2Z4GGR2</accession>
<evidence type="ECO:0000313" key="2">
    <source>
        <dbReference type="Proteomes" id="UP000249873"/>
    </source>
</evidence>
<reference evidence="1 2" key="1">
    <citation type="submission" date="2018-05" db="EMBL/GenBank/DDBJ databases">
        <title>Complete genome sequence of Arcticibacterium luteifluviistationis SM1504T, a cytophagaceae bacterium isolated from Arctic surface seawater.</title>
        <authorList>
            <person name="Li Y."/>
            <person name="Qin Q.-L."/>
        </authorList>
    </citation>
    <scope>NUCLEOTIDE SEQUENCE [LARGE SCALE GENOMIC DNA]</scope>
    <source>
        <strain evidence="1 2">SM1504</strain>
    </source>
</reference>
<dbReference type="RefSeq" id="WP_111373949.1">
    <property type="nucleotide sequence ID" value="NZ_CP029480.1"/>
</dbReference>
<name>A0A2Z4GGR2_9BACT</name>
<dbReference type="AlphaFoldDB" id="A0A2Z4GGR2"/>
<dbReference type="Pfam" id="PF01063">
    <property type="entry name" value="Aminotran_4"/>
    <property type="match status" value="1"/>
</dbReference>
<dbReference type="InterPro" id="IPR001544">
    <property type="entry name" value="Aminotrans_IV"/>
</dbReference>
<dbReference type="Gene3D" id="3.20.10.10">
    <property type="entry name" value="D-amino Acid Aminotransferase, subunit A, domain 2"/>
    <property type="match status" value="1"/>
</dbReference>
<proteinExistence type="predicted"/>
<evidence type="ECO:0000313" key="1">
    <source>
        <dbReference type="EMBL" id="AWW00583.1"/>
    </source>
</evidence>
<dbReference type="Gene3D" id="3.30.470.10">
    <property type="match status" value="1"/>
</dbReference>
<dbReference type="GO" id="GO:0003824">
    <property type="term" value="F:catalytic activity"/>
    <property type="evidence" value="ECO:0007669"/>
    <property type="project" value="InterPro"/>
</dbReference>
<dbReference type="InterPro" id="IPR043132">
    <property type="entry name" value="BCAT-like_C"/>
</dbReference>
<dbReference type="InterPro" id="IPR036038">
    <property type="entry name" value="Aminotransferase-like"/>
</dbReference>
<protein>
    <recommendedName>
        <fullName evidence="3">4-amino-4-deoxychorismate lyase</fullName>
    </recommendedName>
</protein>
<organism evidence="1 2">
    <name type="scientific">Arcticibacterium luteifluviistationis</name>
    <dbReference type="NCBI Taxonomy" id="1784714"/>
    <lineage>
        <taxon>Bacteria</taxon>
        <taxon>Pseudomonadati</taxon>
        <taxon>Bacteroidota</taxon>
        <taxon>Cytophagia</taxon>
        <taxon>Cytophagales</taxon>
        <taxon>Leadbetterellaceae</taxon>
        <taxon>Arcticibacterium</taxon>
    </lineage>
</organism>
<dbReference type="KEGG" id="als:DJ013_21295"/>